<dbReference type="Proteomes" id="UP000790709">
    <property type="component" value="Unassembled WGS sequence"/>
</dbReference>
<comment type="caution">
    <text evidence="1">The sequence shown here is derived from an EMBL/GenBank/DDBJ whole genome shotgun (WGS) entry which is preliminary data.</text>
</comment>
<gene>
    <name evidence="1" type="ORF">BV22DRAFT_642767</name>
</gene>
<evidence type="ECO:0000313" key="1">
    <source>
        <dbReference type="EMBL" id="KAH7922655.1"/>
    </source>
</evidence>
<sequence length="94" mass="11093">MCVSRRRQRSEVSCILIISPLDIEHFAVLKRLWCHPRQPMAHFFKVIDVALIVLSLLIEQSSSLVSKWVIHWHSDSKERIEKRVYQQPMADGRL</sequence>
<reference evidence="1" key="1">
    <citation type="journal article" date="2021" name="New Phytol.">
        <title>Evolutionary innovations through gain and loss of genes in the ectomycorrhizal Boletales.</title>
        <authorList>
            <person name="Wu G."/>
            <person name="Miyauchi S."/>
            <person name="Morin E."/>
            <person name="Kuo A."/>
            <person name="Drula E."/>
            <person name="Varga T."/>
            <person name="Kohler A."/>
            <person name="Feng B."/>
            <person name="Cao Y."/>
            <person name="Lipzen A."/>
            <person name="Daum C."/>
            <person name="Hundley H."/>
            <person name="Pangilinan J."/>
            <person name="Johnson J."/>
            <person name="Barry K."/>
            <person name="LaButti K."/>
            <person name="Ng V."/>
            <person name="Ahrendt S."/>
            <person name="Min B."/>
            <person name="Choi I.G."/>
            <person name="Park H."/>
            <person name="Plett J.M."/>
            <person name="Magnuson J."/>
            <person name="Spatafora J.W."/>
            <person name="Nagy L.G."/>
            <person name="Henrissat B."/>
            <person name="Grigoriev I.V."/>
            <person name="Yang Z.L."/>
            <person name="Xu J."/>
            <person name="Martin F.M."/>
        </authorList>
    </citation>
    <scope>NUCLEOTIDE SEQUENCE</scope>
    <source>
        <strain evidence="1">KUC20120723A-06</strain>
    </source>
</reference>
<organism evidence="1 2">
    <name type="scientific">Leucogyrophana mollusca</name>
    <dbReference type="NCBI Taxonomy" id="85980"/>
    <lineage>
        <taxon>Eukaryota</taxon>
        <taxon>Fungi</taxon>
        <taxon>Dikarya</taxon>
        <taxon>Basidiomycota</taxon>
        <taxon>Agaricomycotina</taxon>
        <taxon>Agaricomycetes</taxon>
        <taxon>Agaricomycetidae</taxon>
        <taxon>Boletales</taxon>
        <taxon>Boletales incertae sedis</taxon>
        <taxon>Leucogyrophana</taxon>
    </lineage>
</organism>
<proteinExistence type="predicted"/>
<evidence type="ECO:0000313" key="2">
    <source>
        <dbReference type="Proteomes" id="UP000790709"/>
    </source>
</evidence>
<dbReference type="EMBL" id="MU266477">
    <property type="protein sequence ID" value="KAH7922655.1"/>
    <property type="molecule type" value="Genomic_DNA"/>
</dbReference>
<accession>A0ACB8BBJ1</accession>
<protein>
    <submittedName>
        <fullName evidence="1">Uncharacterized protein</fullName>
    </submittedName>
</protein>
<keyword evidence="2" id="KW-1185">Reference proteome</keyword>
<name>A0ACB8BBJ1_9AGAM</name>